<proteinExistence type="predicted"/>
<evidence type="ECO:0000256" key="1">
    <source>
        <dbReference type="SAM" id="MobiDB-lite"/>
    </source>
</evidence>
<dbReference type="KEGG" id="hoh:Hoch_4381"/>
<dbReference type="EMBL" id="CP001804">
    <property type="protein sequence ID" value="ACY16875.1"/>
    <property type="molecule type" value="Genomic_DNA"/>
</dbReference>
<evidence type="ECO:0000313" key="2">
    <source>
        <dbReference type="EMBL" id="ACY16875.1"/>
    </source>
</evidence>
<gene>
    <name evidence="2" type="ordered locus">Hoch_4381</name>
</gene>
<reference evidence="2 3" key="1">
    <citation type="journal article" date="2010" name="Stand. Genomic Sci.">
        <title>Complete genome sequence of Haliangium ochraceum type strain (SMP-2).</title>
        <authorList>
            <consortium name="US DOE Joint Genome Institute (JGI-PGF)"/>
            <person name="Ivanova N."/>
            <person name="Daum C."/>
            <person name="Lang E."/>
            <person name="Abt B."/>
            <person name="Kopitz M."/>
            <person name="Saunders E."/>
            <person name="Lapidus A."/>
            <person name="Lucas S."/>
            <person name="Glavina Del Rio T."/>
            <person name="Nolan M."/>
            <person name="Tice H."/>
            <person name="Copeland A."/>
            <person name="Cheng J.F."/>
            <person name="Chen F."/>
            <person name="Bruce D."/>
            <person name="Goodwin L."/>
            <person name="Pitluck S."/>
            <person name="Mavromatis K."/>
            <person name="Pati A."/>
            <person name="Mikhailova N."/>
            <person name="Chen A."/>
            <person name="Palaniappan K."/>
            <person name="Land M."/>
            <person name="Hauser L."/>
            <person name="Chang Y.J."/>
            <person name="Jeffries C.D."/>
            <person name="Detter J.C."/>
            <person name="Brettin T."/>
            <person name="Rohde M."/>
            <person name="Goker M."/>
            <person name="Bristow J."/>
            <person name="Markowitz V."/>
            <person name="Eisen J.A."/>
            <person name="Hugenholtz P."/>
            <person name="Kyrpides N.C."/>
            <person name="Klenk H.P."/>
        </authorList>
    </citation>
    <scope>NUCLEOTIDE SEQUENCE [LARGE SCALE GENOMIC DNA]</scope>
    <source>
        <strain evidence="3">DSM 14365 / CIP 107738 / JCM 11303 / AJ 13395 / SMP-2</strain>
    </source>
</reference>
<dbReference type="OrthoDB" id="6043530at2"/>
<feature type="compositionally biased region" description="Polar residues" evidence="1">
    <location>
        <begin position="24"/>
        <end position="36"/>
    </location>
</feature>
<feature type="compositionally biased region" description="Polar residues" evidence="1">
    <location>
        <begin position="64"/>
        <end position="87"/>
    </location>
</feature>
<dbReference type="HOGENOM" id="CLU_366299_0_0_7"/>
<dbReference type="eggNOG" id="COG3729">
    <property type="taxonomic scope" value="Bacteria"/>
</dbReference>
<dbReference type="STRING" id="502025.Hoch_4381"/>
<dbReference type="InterPro" id="IPR032871">
    <property type="entry name" value="AHH_dom_containing"/>
</dbReference>
<dbReference type="AlphaFoldDB" id="D0LNH0"/>
<protein>
    <submittedName>
        <fullName evidence="2">Uncharacterized protein</fullName>
    </submittedName>
</protein>
<dbReference type="Pfam" id="PF14412">
    <property type="entry name" value="AHH"/>
    <property type="match status" value="1"/>
</dbReference>
<dbReference type="Proteomes" id="UP000001880">
    <property type="component" value="Chromosome"/>
</dbReference>
<sequence>MESPGAAPQRPTPPAVPRPASGSADASQTDWSTLDQQSKRDLLHRAFCGTEPPDAATPSAATPGQETTRAGSSVQRTPSAATPGQTAPSPPLTQAAGPSHPPAAPVQRKPAPARETPLTRARRTRAIGDIKAVNDFGPLSDAERLAFIRALLAQLWVGIDDEATLVRIWTSFDGRMLAVAGAHPGLWRQSLARGAKLDALSAVTDVHARFRSDVHARARDVLTRNEAYVRAEMDALGTSERGTVAPAASVIPEDEQADYLASVRERAEDLALARHAQARLAALEVGYERFSSKGGTIWHVARFKPDAPPSFAHDSEAVPAAQRAKDVRSWDEVKAHHERLQAVIAQLASASPVLYQAAAQGDDNALATMAAAPPGEARGTMAKRLSDQLSNVRTTQAELGSDLDELECTPLHEQLFAGAASASGTAWNAPGNQLIARQLIAEHARSEARTEAALATVAAAAFVIAEVASFGSATFFLAAGAGVAAGGTLAAGSWEHAEDLGTAANASTAKGGVVSRAQADRAQTTAIVNSALLFLDLIPAARAARGAATASRGARAGAREGAEQAAERAGREGAEQAGERAGREGAEQAGERAGREGAEQAGAEGAEQATKARRRLQPHEAANWASVARDYVGKRLVDAGPPPGYTAYHVGGRSILRRTNADDALFARLSLDGDGIIRAGAPPRVRVSNPLRKAESVGELLAQAGHTARPPYHQAHHVIPDEVVRTHPLFRLARERGVFDHDAPENIALLARSEVREPGRAPFVPEKVPGLSEGLPRHQGPHDNYSQLIMDIADDAKEAIGEQGLRLEDLSPEALQSLTYKVLRNSWQVLKAWDRPVLK</sequence>
<organism evidence="2 3">
    <name type="scientific">Haliangium ochraceum (strain DSM 14365 / JCM 11303 / SMP-2)</name>
    <dbReference type="NCBI Taxonomy" id="502025"/>
    <lineage>
        <taxon>Bacteria</taxon>
        <taxon>Pseudomonadati</taxon>
        <taxon>Myxococcota</taxon>
        <taxon>Polyangia</taxon>
        <taxon>Haliangiales</taxon>
        <taxon>Kofleriaceae</taxon>
        <taxon>Haliangium</taxon>
    </lineage>
</organism>
<feature type="compositionally biased region" description="Low complexity" evidence="1">
    <location>
        <begin position="50"/>
        <end position="63"/>
    </location>
</feature>
<feature type="region of interest" description="Disordered" evidence="1">
    <location>
        <begin position="550"/>
        <end position="618"/>
    </location>
</feature>
<feature type="compositionally biased region" description="Basic and acidic residues" evidence="1">
    <location>
        <begin position="557"/>
        <end position="598"/>
    </location>
</feature>
<feature type="region of interest" description="Disordered" evidence="1">
    <location>
        <begin position="1"/>
        <end position="123"/>
    </location>
</feature>
<name>D0LNH0_HALO1</name>
<evidence type="ECO:0000313" key="3">
    <source>
        <dbReference type="Proteomes" id="UP000001880"/>
    </source>
</evidence>
<accession>D0LNH0</accession>
<keyword evidence="3" id="KW-1185">Reference proteome</keyword>
<feature type="compositionally biased region" description="Low complexity" evidence="1">
    <location>
        <begin position="599"/>
        <end position="609"/>
    </location>
</feature>